<evidence type="ECO:0000313" key="8">
    <source>
        <dbReference type="EMBL" id="CAF1462241.1"/>
    </source>
</evidence>
<feature type="compositionally biased region" description="Polar residues" evidence="6">
    <location>
        <begin position="1994"/>
        <end position="2017"/>
    </location>
</feature>
<dbReference type="PANTHER" id="PTHR23206">
    <property type="entry name" value="MASK PROTEIN"/>
    <property type="match status" value="1"/>
</dbReference>
<feature type="repeat" description="ANK" evidence="4">
    <location>
        <begin position="372"/>
        <end position="404"/>
    </location>
</feature>
<feature type="repeat" description="ANK" evidence="4">
    <location>
        <begin position="405"/>
        <end position="437"/>
    </location>
</feature>
<feature type="region of interest" description="Disordered" evidence="6">
    <location>
        <begin position="1977"/>
        <end position="2017"/>
    </location>
</feature>
<feature type="repeat" description="ANK" evidence="4">
    <location>
        <begin position="1386"/>
        <end position="1418"/>
    </location>
</feature>
<dbReference type="InterPro" id="IPR002110">
    <property type="entry name" value="Ankyrin_rpt"/>
</dbReference>
<name>A0A815QEK9_ADIRI</name>
<protein>
    <recommendedName>
        <fullName evidence="7">K Homology domain-containing protein</fullName>
    </recommendedName>
</protein>
<feature type="region of interest" description="Disordered" evidence="6">
    <location>
        <begin position="829"/>
        <end position="877"/>
    </location>
</feature>
<feature type="repeat" description="ANK" evidence="4">
    <location>
        <begin position="1184"/>
        <end position="1216"/>
    </location>
</feature>
<feature type="compositionally biased region" description="Polar residues" evidence="6">
    <location>
        <begin position="772"/>
        <end position="781"/>
    </location>
</feature>
<evidence type="ECO:0000256" key="2">
    <source>
        <dbReference type="ARBA" id="ARBA00023043"/>
    </source>
</evidence>
<dbReference type="PANTHER" id="PTHR23206:SF8">
    <property type="entry name" value="ANKYRIN REPEAT AND KH DOMAIN-CONTAINING 1"/>
    <property type="match status" value="1"/>
</dbReference>
<dbReference type="Pfam" id="PF12796">
    <property type="entry name" value="Ank_2"/>
    <property type="match status" value="8"/>
</dbReference>
<dbReference type="InterPro" id="IPR004088">
    <property type="entry name" value="KH_dom_type_1"/>
</dbReference>
<feature type="region of interest" description="Disordered" evidence="6">
    <location>
        <begin position="2148"/>
        <end position="2252"/>
    </location>
</feature>
<feature type="compositionally biased region" description="Low complexity" evidence="6">
    <location>
        <begin position="1834"/>
        <end position="1845"/>
    </location>
</feature>
<feature type="compositionally biased region" description="Polar residues" evidence="6">
    <location>
        <begin position="1685"/>
        <end position="1695"/>
    </location>
</feature>
<feature type="compositionally biased region" description="Low complexity" evidence="6">
    <location>
        <begin position="2232"/>
        <end position="2246"/>
    </location>
</feature>
<dbReference type="InterPro" id="IPR051631">
    <property type="entry name" value="Ankyrin-KH/SAM_domain"/>
</dbReference>
<dbReference type="GO" id="GO:0003723">
    <property type="term" value="F:RNA binding"/>
    <property type="evidence" value="ECO:0007669"/>
    <property type="project" value="UniProtKB-UniRule"/>
</dbReference>
<evidence type="ECO:0000256" key="1">
    <source>
        <dbReference type="ARBA" id="ARBA00022737"/>
    </source>
</evidence>
<evidence type="ECO:0000256" key="5">
    <source>
        <dbReference type="PROSITE-ProRule" id="PRU00117"/>
    </source>
</evidence>
<feature type="repeat" description="ANK" evidence="4">
    <location>
        <begin position="1319"/>
        <end position="1351"/>
    </location>
</feature>
<feature type="compositionally biased region" description="Low complexity" evidence="6">
    <location>
        <begin position="2182"/>
        <end position="2191"/>
    </location>
</feature>
<feature type="compositionally biased region" description="Low complexity" evidence="6">
    <location>
        <begin position="897"/>
        <end position="917"/>
    </location>
</feature>
<accession>A0A815QEK9</accession>
<evidence type="ECO:0000256" key="6">
    <source>
        <dbReference type="SAM" id="MobiDB-lite"/>
    </source>
</evidence>
<feature type="compositionally biased region" description="Polar residues" evidence="6">
    <location>
        <begin position="1854"/>
        <end position="1877"/>
    </location>
</feature>
<feature type="repeat" description="ANK" evidence="4">
    <location>
        <begin position="257"/>
        <end position="289"/>
    </location>
</feature>
<feature type="repeat" description="ANK" evidence="4">
    <location>
        <begin position="602"/>
        <end position="634"/>
    </location>
</feature>
<feature type="region of interest" description="Disordered" evidence="6">
    <location>
        <begin position="1652"/>
        <end position="1732"/>
    </location>
</feature>
<feature type="region of interest" description="Disordered" evidence="6">
    <location>
        <begin position="897"/>
        <end position="933"/>
    </location>
</feature>
<keyword evidence="1" id="KW-0677">Repeat</keyword>
<evidence type="ECO:0000256" key="4">
    <source>
        <dbReference type="PROSITE-ProRule" id="PRU00023"/>
    </source>
</evidence>
<dbReference type="SUPFAM" id="SSF48403">
    <property type="entry name" value="Ankyrin repeat"/>
    <property type="match status" value="3"/>
</dbReference>
<feature type="compositionally biased region" description="Low complexity" evidence="6">
    <location>
        <begin position="2519"/>
        <end position="2528"/>
    </location>
</feature>
<dbReference type="InterPro" id="IPR036770">
    <property type="entry name" value="Ankyrin_rpt-contain_sf"/>
</dbReference>
<feature type="region of interest" description="Disordered" evidence="6">
    <location>
        <begin position="740"/>
        <end position="781"/>
    </location>
</feature>
<dbReference type="GO" id="GO:0005737">
    <property type="term" value="C:cytoplasm"/>
    <property type="evidence" value="ECO:0007669"/>
    <property type="project" value="TreeGrafter"/>
</dbReference>
<feature type="repeat" description="ANK" evidence="4">
    <location>
        <begin position="1217"/>
        <end position="1249"/>
    </location>
</feature>
<feature type="compositionally biased region" description="Acidic residues" evidence="6">
    <location>
        <begin position="62"/>
        <end position="83"/>
    </location>
</feature>
<dbReference type="InterPro" id="IPR004087">
    <property type="entry name" value="KH_dom"/>
</dbReference>
<feature type="compositionally biased region" description="Low complexity" evidence="6">
    <location>
        <begin position="1715"/>
        <end position="1732"/>
    </location>
</feature>
<feature type="domain" description="K Homology" evidence="7">
    <location>
        <begin position="1743"/>
        <end position="1812"/>
    </location>
</feature>
<feature type="compositionally biased region" description="Basic residues" evidence="6">
    <location>
        <begin position="1578"/>
        <end position="1594"/>
    </location>
</feature>
<feature type="repeat" description="ANK" evidence="4">
    <location>
        <begin position="1284"/>
        <end position="1316"/>
    </location>
</feature>
<keyword evidence="2 4" id="KW-0040">ANK repeat</keyword>
<feature type="region of interest" description="Disordered" evidence="6">
    <location>
        <begin position="1126"/>
        <end position="1147"/>
    </location>
</feature>
<feature type="compositionally biased region" description="Polar residues" evidence="6">
    <location>
        <begin position="2192"/>
        <end position="2205"/>
    </location>
</feature>
<dbReference type="PROSITE" id="PS50084">
    <property type="entry name" value="KH_TYPE_1"/>
    <property type="match status" value="1"/>
</dbReference>
<feature type="repeat" description="ANK" evidence="4">
    <location>
        <begin position="1251"/>
        <end position="1283"/>
    </location>
</feature>
<feature type="compositionally biased region" description="Polar residues" evidence="6">
    <location>
        <begin position="1057"/>
        <end position="1073"/>
    </location>
</feature>
<feature type="compositionally biased region" description="Acidic residues" evidence="6">
    <location>
        <begin position="1608"/>
        <end position="1618"/>
    </location>
</feature>
<feature type="repeat" description="ANK" evidence="4">
    <location>
        <begin position="221"/>
        <end position="253"/>
    </location>
</feature>
<dbReference type="SUPFAM" id="SSF54791">
    <property type="entry name" value="Eukaryotic type KH-domain (KH-domain type I)"/>
    <property type="match status" value="1"/>
</dbReference>
<evidence type="ECO:0000256" key="3">
    <source>
        <dbReference type="ARBA" id="ARBA00023054"/>
    </source>
</evidence>
<comment type="caution">
    <text evidence="8">The sequence shown here is derived from an EMBL/GenBank/DDBJ whole genome shotgun (WGS) entry which is preliminary data.</text>
</comment>
<dbReference type="GO" id="GO:0045087">
    <property type="term" value="P:innate immune response"/>
    <property type="evidence" value="ECO:0007669"/>
    <property type="project" value="TreeGrafter"/>
</dbReference>
<feature type="compositionally biased region" description="Low complexity" evidence="6">
    <location>
        <begin position="853"/>
        <end position="871"/>
    </location>
</feature>
<sequence>MNNGSLPIKGNNSRTTTSITDPSLRASLIRTSNQDTPLDLTDVSILSVGLTRFQHHDHGMLTDDDDDNEIIETSDEEDDDDDDQRFANHSRTTLLNNTNHNSDDMDLDLIDPDTQAKLAAILEATGITNSPIPEDFWRDQQVVRLLTSSVTNNLNDLHEIANAMSSSAANLSSHQDKSSKSISKDTSEAFVRACVDNDIHTVEKILQTTNGKEHLNDVNEDGDSVLALACSNGHTDLVRLLLTTIPDIDIDDRGTKQDCTPLMEACNAGHYEIVELLLQHNANVNMQSTSGNTALHYSAGGGYADIVRLLLEHGAKVEETNENGHTPLMEAASGGHVEVARALLDHGAGVNTHSNDSKDKNGNDSKQHKTDEMHTALMEACMDGHVQVAKLLLDHGADVNMPPDSYESPLTLSACGGHIELASLLIERGANLEEVNDEGYTPLMEASREGHDDLVNLLVSRGADVNRTTDDTQETALTLACAGGFLDVAKILISHGANVNLGQSTPLMEASQEGHTELVQYLIQNNADVNQTTSAGETALAYACESGRTEVAEILLNSGAHIDQTENEGRTPLMKAVRAGHTCTVRYLISKGADVNRSTNSNDSTVLSLACAGGHLEVTALLLKHGSDPNHLLKDRSNCLIEAAKGGHTEIVKLLLEYPKSVTQRTSTINSIEPLTSIDNGEGEEDGSTSVTPNSVSGDNKQSSQTPNSSIQLLKSLQKIVPRNILDVLQTGVNESIKLHTDNETKDNSTQSWSTNNIRSSSPHLIDDKCQPVSTSTNPNPEVINIQQAKKLQILEQLQHVEKELHDKAQQHLKINQEYRQHVNEYVLSNPTLPSSSSSSSSTATTGKKKRTTSSSSTSSSSSATSSSSSAAKHDEQLSTNLPLSLLPQTINFFSSPTTELNSSTSTNLRLSNKSNLPTSHHSQYQHKTKKSFNRQLTKFDRRLEQHLHDNQANLDEMNLHFTNLKLLSSTQSPTSSPLSSSDCLTVSSPSKMSMHINTDTQKALEHLRELASNPSALEQIQTLTNNPNLMHQIKKIANQSFIEQLKTLPPFAPANLSHTTNESTSPSTIENKPSNENHEQIETHVEPVTLSRSNSTVQSVIPFPQQQQQQQSSTIQSSIKENIQQSTLANDLPSPPSLPNGTNVSHSMCCSECPSHGSTILNTTLSHLRFQNRINVDCETESNRDTALTLSCAGGHEELVSLLLQRGANIEHRDKKGFTPLILAATAGHANIVARLLDNGAVIEAQSERTKDTALSLACSGGRQEVVEVLLKKGANREHRNVSDYTALSLAASGGYVNIIRLLLNYGAEINSRTGSKLGITPLMLASMNGHVAAVKLLLDMGSDINAQIETNRNTALTLACFQGRAEVVSLLVDRKANIEHRAKTGLTPLMESASGGYVDVGRVLLERGADVNALPVPTSKDTALTIAADKGHHKFVELLLLYGATIDVRNKKGATPLWLACNNGHLEAVQLLVSRFADPDSSDSRKVSCLMAAFRKGHTKVVKYLVRQVRQFPSDADCRRLISTITDKDLLKKCQACMDQIISAKERQAAEANKAANSLLKEIDLEKTREETRKVAAAKKREKRKAKKKGKQKSTAQTDEQRQQQEIEEAEEEHNENEEPFHEGIPPPLETTAVAILVVDDDLRLKMLTSENEQVSRKSPPPEPVTSTPLLPPTSLPPPTPSVAVSKQPTNSNNKKKTSTMTRKIERHQENLASKSKQQETSSTASTATAPIVDDGWQEVIGKQKKITIPHEHYLRIVGRSGSNLNALREVTGASIDVENKRAAGDKTILIKGNGDSIKHAYQLLTALLKDADTDLMNLLSSNTESQKTKSRSTTVTSTNENNNSEEKTKTQRASSTNYGSRLQNNDLSTPETHASTPSSKSTMSNSRSSSKKVATTNSTRSTSSSSSSVAKTYQPLTATGATWVNSNRLNRGASSSSTTNSSALNMTITAWNHPQIPSKSPSVHNKTLNASSSAYHNSYSNMNSSNNHSNYGYTSKQGTTSSKPYTTNHQQKADYTSTNETTLVHPPLTPLIPSQPGVRMPILSTLSTTSDSVPSALLSASSSSLLVVSSATPTPANVSQPGEYNPFASNILTTSIVDVLTKTREPTTSADESNLSSSTKMNFANVAKMNMPTKATHQESIAVTVNEPNSQPPPPDPKIAPGYRGPSSTGTTPVHHQHQCQQPQPIIHSTNYDSLSPTSQLSRAPGANRHQQSISPSMNKVRLDQNGHTGSSTASSTSSSPSSIKQQTNQLIPPQQLFTSVDQQQQQPFGPIGAHRPAMPLTTDVSCTDSPLQMRAKFSRTLSANSTPMYQQVIQPTSSSSQPPPLSSMTLNNPAYANMSRSRSNLNPSAPEFQHCNRLPSPFMPTPLVPPTLPPQATISNGPLSANIMNIVRMMEQKQQQQQQQQQQLYPNNPTMPVPPLPVQPVIAPQVMTPPRLLQPVDMEAMQQHVQNQVLHFWRPPLNQQQMVQPTPPPPQLLTTLQIANILASKGQLPQDPNQAAALVAAYYTNLISRTQQQQQQQQQQQPPPPPHQPNNIPASSNVNKVVYETINTQPVVPSNSDDVPLKTVDSINGQAKAQVIVDPNVILANSNHSTGPSSSASSTANVDHKMIPAAIGSERKRHIPASAINGPMPVAGANDWSSAQKRMTASHVLSASSSFVSPSVYLESYPIDPYLQQQQSQVSLSCEYQQQQPSRDYTR</sequence>
<feature type="compositionally biased region" description="Low complexity" evidence="6">
    <location>
        <begin position="835"/>
        <end position="846"/>
    </location>
</feature>
<dbReference type="Pfam" id="PF00023">
    <property type="entry name" value="Ank"/>
    <property type="match status" value="2"/>
</dbReference>
<keyword evidence="9" id="KW-1185">Reference proteome</keyword>
<feature type="region of interest" description="Disordered" evidence="6">
    <location>
        <begin position="348"/>
        <end position="369"/>
    </location>
</feature>
<feature type="compositionally biased region" description="Low complexity" evidence="6">
    <location>
        <begin position="1977"/>
        <end position="1993"/>
    </location>
</feature>
<feature type="compositionally biased region" description="Polar residues" evidence="6">
    <location>
        <begin position="748"/>
        <end position="763"/>
    </location>
</feature>
<feature type="repeat" description="ANK" evidence="4">
    <location>
        <begin position="1421"/>
        <end position="1453"/>
    </location>
</feature>
<dbReference type="SMART" id="SM00322">
    <property type="entry name" value="KH"/>
    <property type="match status" value="1"/>
</dbReference>
<feature type="region of interest" description="Disordered" evidence="6">
    <location>
        <begin position="2517"/>
        <end position="2543"/>
    </location>
</feature>
<proteinExistence type="predicted"/>
<keyword evidence="5" id="KW-0694">RNA-binding</keyword>
<feature type="repeat" description="ANK" evidence="4">
    <location>
        <begin position="290"/>
        <end position="322"/>
    </location>
</feature>
<feature type="repeat" description="ANK" evidence="4">
    <location>
        <begin position="472"/>
        <end position="504"/>
    </location>
</feature>
<evidence type="ECO:0000259" key="7">
    <source>
        <dbReference type="SMART" id="SM00322"/>
    </source>
</evidence>
<feature type="region of interest" description="Disordered" evidence="6">
    <location>
        <begin position="1573"/>
        <end position="1630"/>
    </location>
</feature>
<reference evidence="8" key="1">
    <citation type="submission" date="2021-02" db="EMBL/GenBank/DDBJ databases">
        <authorList>
            <person name="Nowell W R."/>
        </authorList>
    </citation>
    <scope>NUCLEOTIDE SEQUENCE</scope>
</reference>
<feature type="region of interest" description="Disordered" evidence="6">
    <location>
        <begin position="57"/>
        <end position="84"/>
    </location>
</feature>
<feature type="repeat" description="ANK" evidence="4">
    <location>
        <begin position="568"/>
        <end position="600"/>
    </location>
</feature>
<dbReference type="Pfam" id="PF00013">
    <property type="entry name" value="KH_1"/>
    <property type="match status" value="1"/>
</dbReference>
<dbReference type="PRINTS" id="PR01415">
    <property type="entry name" value="ANKYRIN"/>
</dbReference>
<gene>
    <name evidence="8" type="ORF">XAT740_LOCUS37501</name>
</gene>
<feature type="region of interest" description="Disordered" evidence="6">
    <location>
        <begin position="1825"/>
        <end position="1914"/>
    </location>
</feature>
<feature type="compositionally biased region" description="Polar residues" evidence="6">
    <location>
        <begin position="688"/>
        <end position="709"/>
    </location>
</feature>
<feature type="repeat" description="ANK" evidence="4">
    <location>
        <begin position="1353"/>
        <end position="1385"/>
    </location>
</feature>
<dbReference type="Gene3D" id="3.30.1370.10">
    <property type="entry name" value="K Homology domain, type 1"/>
    <property type="match status" value="1"/>
</dbReference>
<keyword evidence="3" id="KW-0175">Coiled coil</keyword>
<feature type="compositionally biased region" description="Pro residues" evidence="6">
    <location>
        <begin position="1661"/>
        <end position="1683"/>
    </location>
</feature>
<feature type="repeat" description="ANK" evidence="4">
    <location>
        <begin position="502"/>
        <end position="534"/>
    </location>
</feature>
<dbReference type="FunFam" id="1.25.40.20:FF:000012">
    <property type="entry name" value="ankyrin repeat domain-containing protein 17 isoform X1"/>
    <property type="match status" value="1"/>
</dbReference>
<dbReference type="Gene3D" id="1.25.40.20">
    <property type="entry name" value="Ankyrin repeat-containing domain"/>
    <property type="match status" value="8"/>
</dbReference>
<evidence type="ECO:0000313" key="9">
    <source>
        <dbReference type="Proteomes" id="UP000663828"/>
    </source>
</evidence>
<feature type="region of interest" description="Disordered" evidence="6">
    <location>
        <begin position="673"/>
        <end position="709"/>
    </location>
</feature>
<organism evidence="8 9">
    <name type="scientific">Adineta ricciae</name>
    <name type="common">Rotifer</name>
    <dbReference type="NCBI Taxonomy" id="249248"/>
    <lineage>
        <taxon>Eukaryota</taxon>
        <taxon>Metazoa</taxon>
        <taxon>Spiralia</taxon>
        <taxon>Gnathifera</taxon>
        <taxon>Rotifera</taxon>
        <taxon>Eurotatoria</taxon>
        <taxon>Bdelloidea</taxon>
        <taxon>Adinetida</taxon>
        <taxon>Adinetidae</taxon>
        <taxon>Adineta</taxon>
    </lineage>
</organism>
<dbReference type="Proteomes" id="UP000663828">
    <property type="component" value="Unassembled WGS sequence"/>
</dbReference>
<feature type="repeat" description="ANK" evidence="4">
    <location>
        <begin position="1454"/>
        <end position="1486"/>
    </location>
</feature>
<dbReference type="InterPro" id="IPR036612">
    <property type="entry name" value="KH_dom_type_1_sf"/>
</dbReference>
<feature type="repeat" description="ANK" evidence="4">
    <location>
        <begin position="323"/>
        <end position="355"/>
    </location>
</feature>
<feature type="repeat" description="ANK" evidence="4">
    <location>
        <begin position="438"/>
        <end position="470"/>
    </location>
</feature>
<feature type="region of interest" description="Disordered" evidence="6">
    <location>
        <begin position="1053"/>
        <end position="1078"/>
    </location>
</feature>
<dbReference type="PROSITE" id="PS50297">
    <property type="entry name" value="ANK_REP_REGION"/>
    <property type="match status" value="20"/>
</dbReference>
<feature type="compositionally biased region" description="Basic and acidic residues" evidence="6">
    <location>
        <begin position="355"/>
        <end position="369"/>
    </location>
</feature>
<dbReference type="FunFam" id="1.25.40.20:FF:000041">
    <property type="entry name" value="ankyrin repeat and KH domain-containing protein 1 isoform X1"/>
    <property type="match status" value="1"/>
</dbReference>
<feature type="compositionally biased region" description="Low complexity" evidence="6">
    <location>
        <begin position="1878"/>
        <end position="1911"/>
    </location>
</feature>
<dbReference type="SMART" id="SM00248">
    <property type="entry name" value="ANK"/>
    <property type="match status" value="23"/>
</dbReference>
<dbReference type="PROSITE" id="PS50088">
    <property type="entry name" value="ANK_REPEAT"/>
    <property type="match status" value="21"/>
</dbReference>
<dbReference type="EMBL" id="CAJNOR010003948">
    <property type="protein sequence ID" value="CAF1462241.1"/>
    <property type="molecule type" value="Genomic_DNA"/>
</dbReference>
<feature type="repeat" description="ANK" evidence="4">
    <location>
        <begin position="535"/>
        <end position="567"/>
    </location>
</feature>
<feature type="compositionally biased region" description="Basic residues" evidence="6">
    <location>
        <begin position="924"/>
        <end position="933"/>
    </location>
</feature>
<feature type="compositionally biased region" description="Polar residues" evidence="6">
    <location>
        <begin position="2212"/>
        <end position="2221"/>
    </location>
</feature>